<name>A0A0R2EXX9_9LACO</name>
<gene>
    <name evidence="1" type="ORF">FD14_GL001149</name>
</gene>
<sequence>MSFKQHALHSRDSYGQIRLLVATSHQTGIELTPSNVMMTTSLVTGYQAMSDLNEEIVQEYLPCEDEVAQLYLEQ</sequence>
<accession>A0A0R2EXX9</accession>
<dbReference type="Proteomes" id="UP000051442">
    <property type="component" value="Unassembled WGS sequence"/>
</dbReference>
<evidence type="ECO:0000313" key="2">
    <source>
        <dbReference type="Proteomes" id="UP000051442"/>
    </source>
</evidence>
<organism evidence="1 2">
    <name type="scientific">Secundilactobacillus similis DSM 23365 = JCM 2765</name>
    <dbReference type="NCBI Taxonomy" id="1423804"/>
    <lineage>
        <taxon>Bacteria</taxon>
        <taxon>Bacillati</taxon>
        <taxon>Bacillota</taxon>
        <taxon>Bacilli</taxon>
        <taxon>Lactobacillales</taxon>
        <taxon>Lactobacillaceae</taxon>
        <taxon>Secundilactobacillus</taxon>
    </lineage>
</organism>
<reference evidence="1 2" key="1">
    <citation type="journal article" date="2015" name="Genome Announc.">
        <title>Expanding the biotechnology potential of lactobacilli through comparative genomics of 213 strains and associated genera.</title>
        <authorList>
            <person name="Sun Z."/>
            <person name="Harris H.M."/>
            <person name="McCann A."/>
            <person name="Guo C."/>
            <person name="Argimon S."/>
            <person name="Zhang W."/>
            <person name="Yang X."/>
            <person name="Jeffery I.B."/>
            <person name="Cooney J.C."/>
            <person name="Kagawa T.F."/>
            <person name="Liu W."/>
            <person name="Song Y."/>
            <person name="Salvetti E."/>
            <person name="Wrobel A."/>
            <person name="Rasinkangas P."/>
            <person name="Parkhill J."/>
            <person name="Rea M.C."/>
            <person name="O'Sullivan O."/>
            <person name="Ritari J."/>
            <person name="Douillard F.P."/>
            <person name="Paul Ross R."/>
            <person name="Yang R."/>
            <person name="Briner A.E."/>
            <person name="Felis G.E."/>
            <person name="de Vos W.M."/>
            <person name="Barrangou R."/>
            <person name="Klaenhammer T.R."/>
            <person name="Caufield P.W."/>
            <person name="Cui Y."/>
            <person name="Zhang H."/>
            <person name="O'Toole P.W."/>
        </authorList>
    </citation>
    <scope>NUCLEOTIDE SEQUENCE [LARGE SCALE GENOMIC DNA]</scope>
    <source>
        <strain evidence="1 2">DSM 23365</strain>
    </source>
</reference>
<proteinExistence type="predicted"/>
<keyword evidence="2" id="KW-1185">Reference proteome</keyword>
<dbReference type="EMBL" id="AYZM01000119">
    <property type="protein sequence ID" value="KRN21282.1"/>
    <property type="molecule type" value="Genomic_DNA"/>
</dbReference>
<evidence type="ECO:0000313" key="1">
    <source>
        <dbReference type="EMBL" id="KRN21282.1"/>
    </source>
</evidence>
<comment type="caution">
    <text evidence="1">The sequence shown here is derived from an EMBL/GenBank/DDBJ whole genome shotgun (WGS) entry which is preliminary data.</text>
</comment>
<dbReference type="AlphaFoldDB" id="A0A0R2EXX9"/>
<dbReference type="PATRIC" id="fig|1423804.4.peg.1233"/>
<protein>
    <submittedName>
        <fullName evidence="1">Uncharacterized protein</fullName>
    </submittedName>
</protein>